<sequence length="269" mass="29397">MASHSRLKKPAEREILGAEVVNARRITPHAVRITIGGEDLRRFQPMGFDQWFRLYIPREGQQGLRRPDRAGLSGYVQYLSMSKAARPVMRNYTVRAFRADSAELDIDVMTHDGAVASAWAGHARPGDPVAILDEGIMYTPSPDVEWTLLVCDESGLPAVAGICDARGEAFLEVPAPDDGQEIDAPVGVHLHWLSRDDPHARPGGLVRAAVAALDPPKGRAYAFVVGESVMVTGLRRFLVTERAMPKEDISFCGYWRYPAAPNSVASPAA</sequence>
<protein>
    <submittedName>
        <fullName evidence="2">Siderophore-interacting protein</fullName>
    </submittedName>
</protein>
<keyword evidence="3" id="KW-1185">Reference proteome</keyword>
<accession>A0A4S5DFE0</accession>
<evidence type="ECO:0000313" key="2">
    <source>
        <dbReference type="EMBL" id="THJ56745.1"/>
    </source>
</evidence>
<dbReference type="InterPro" id="IPR017938">
    <property type="entry name" value="Riboflavin_synthase-like_b-brl"/>
</dbReference>
<feature type="domain" description="FAD-binding FR-type" evidence="1">
    <location>
        <begin position="13"/>
        <end position="143"/>
    </location>
</feature>
<evidence type="ECO:0000259" key="1">
    <source>
        <dbReference type="PROSITE" id="PS51384"/>
    </source>
</evidence>
<dbReference type="InterPro" id="IPR017927">
    <property type="entry name" value="FAD-bd_FR_type"/>
</dbReference>
<dbReference type="OrthoDB" id="3211041at2"/>
<organism evidence="2 3">
    <name type="scientific">Candidatus Frankia alpina</name>
    <dbReference type="NCBI Taxonomy" id="2699483"/>
    <lineage>
        <taxon>Bacteria</taxon>
        <taxon>Bacillati</taxon>
        <taxon>Actinomycetota</taxon>
        <taxon>Actinomycetes</taxon>
        <taxon>Frankiales</taxon>
        <taxon>Frankiaceae</taxon>
        <taxon>Frankia</taxon>
    </lineage>
</organism>
<comment type="caution">
    <text evidence="2">The sequence shown here is derived from an EMBL/GenBank/DDBJ whole genome shotgun (WGS) entry which is preliminary data.</text>
</comment>
<name>A0A4S5DFE0_9ACTN</name>
<dbReference type="EMBL" id="SSXH01000585">
    <property type="protein sequence ID" value="THJ56745.1"/>
    <property type="molecule type" value="Genomic_DNA"/>
</dbReference>
<evidence type="ECO:0000313" key="3">
    <source>
        <dbReference type="Proteomes" id="UP000305282"/>
    </source>
</evidence>
<dbReference type="PANTHER" id="PTHR30157:SF0">
    <property type="entry name" value="NADPH-DEPENDENT FERRIC-CHELATE REDUCTASE"/>
    <property type="match status" value="1"/>
</dbReference>
<dbReference type="Pfam" id="PF04954">
    <property type="entry name" value="SIP"/>
    <property type="match status" value="1"/>
</dbReference>
<gene>
    <name evidence="2" type="ORF">E7Y31_18340</name>
</gene>
<dbReference type="InterPro" id="IPR039261">
    <property type="entry name" value="FNR_nucleotide-bd"/>
</dbReference>
<dbReference type="Gene3D" id="3.40.50.80">
    <property type="entry name" value="Nucleotide-binding domain of ferredoxin-NADP reductase (FNR) module"/>
    <property type="match status" value="1"/>
</dbReference>
<reference evidence="2 3" key="1">
    <citation type="submission" date="2019-04" db="EMBL/GenBank/DDBJ databases">
        <title>Draft genome sequences for three unisolated Alnus-infective Frankia Sp+ strains, AgTrS, AiOr and AvVan, the first sequenced Frankia strains able to sporulate in-planta.</title>
        <authorList>
            <person name="Bethencourt L."/>
            <person name="Vautrin F."/>
            <person name="Taib N."/>
            <person name="Dubost A."/>
            <person name="Castro-Garcia L."/>
            <person name="Imbaud O."/>
            <person name="Abrouk D."/>
            <person name="Fournier P."/>
            <person name="Briolay J."/>
            <person name="Nguyen A."/>
            <person name="Normand P."/>
            <person name="Fernandez M.P."/>
            <person name="Brochier-Armanet C."/>
            <person name="Herrera-Belaroussi A."/>
        </authorList>
    </citation>
    <scope>NUCLEOTIDE SEQUENCE [LARGE SCALE GENOMIC DNA]</scope>
    <source>
        <strain evidence="2 3">AvVan</strain>
    </source>
</reference>
<dbReference type="AlphaFoldDB" id="A0A4S5DFE0"/>
<proteinExistence type="predicted"/>
<dbReference type="GO" id="GO:0016491">
    <property type="term" value="F:oxidoreductase activity"/>
    <property type="evidence" value="ECO:0007669"/>
    <property type="project" value="InterPro"/>
</dbReference>
<dbReference type="SUPFAM" id="SSF63380">
    <property type="entry name" value="Riboflavin synthase domain-like"/>
    <property type="match status" value="1"/>
</dbReference>
<dbReference type="CDD" id="cd06193">
    <property type="entry name" value="siderophore_interacting"/>
    <property type="match status" value="1"/>
</dbReference>
<dbReference type="PANTHER" id="PTHR30157">
    <property type="entry name" value="FERRIC REDUCTASE, NADPH-DEPENDENT"/>
    <property type="match status" value="1"/>
</dbReference>
<dbReference type="InterPro" id="IPR039374">
    <property type="entry name" value="SIP_fam"/>
</dbReference>
<dbReference type="PROSITE" id="PS51384">
    <property type="entry name" value="FAD_FR"/>
    <property type="match status" value="1"/>
</dbReference>
<dbReference type="RefSeq" id="WP_136449142.1">
    <property type="nucleotide sequence ID" value="NZ_CADCWT010000090.1"/>
</dbReference>
<dbReference type="Proteomes" id="UP000305282">
    <property type="component" value="Unassembled WGS sequence"/>
</dbReference>
<dbReference type="InterPro" id="IPR013113">
    <property type="entry name" value="SIP_FAD-bd"/>
</dbReference>
<dbReference type="Pfam" id="PF08021">
    <property type="entry name" value="FAD_binding_9"/>
    <property type="match status" value="1"/>
</dbReference>
<dbReference type="InterPro" id="IPR007037">
    <property type="entry name" value="SIP_rossman_dom"/>
</dbReference>
<dbReference type="Gene3D" id="2.40.30.10">
    <property type="entry name" value="Translation factors"/>
    <property type="match status" value="1"/>
</dbReference>